<dbReference type="EMBL" id="BAABCJ010000002">
    <property type="protein sequence ID" value="GAA3703848.1"/>
    <property type="molecule type" value="Genomic_DNA"/>
</dbReference>
<feature type="transmembrane region" description="Helical" evidence="11">
    <location>
        <begin position="168"/>
        <end position="190"/>
    </location>
</feature>
<feature type="transmembrane region" description="Helical" evidence="11">
    <location>
        <begin position="84"/>
        <end position="103"/>
    </location>
</feature>
<keyword evidence="3" id="KW-0050">Antiport</keyword>
<feature type="transmembrane region" description="Helical" evidence="11">
    <location>
        <begin position="847"/>
        <end position="869"/>
    </location>
</feature>
<reference evidence="18" key="1">
    <citation type="journal article" date="2019" name="Int. J. Syst. Evol. Microbiol.">
        <title>The Global Catalogue of Microorganisms (GCM) 10K type strain sequencing project: providing services to taxonomists for standard genome sequencing and annotation.</title>
        <authorList>
            <consortium name="The Broad Institute Genomics Platform"/>
            <consortium name="The Broad Institute Genome Sequencing Center for Infectious Disease"/>
            <person name="Wu L."/>
            <person name="Ma J."/>
        </authorList>
    </citation>
    <scope>NUCLEOTIDE SEQUENCE [LARGE SCALE GENOMIC DNA]</scope>
    <source>
        <strain evidence="18">JCM 16961</strain>
    </source>
</reference>
<evidence type="ECO:0000256" key="11">
    <source>
        <dbReference type="SAM" id="Phobius"/>
    </source>
</evidence>
<feature type="region of interest" description="Disordered" evidence="10">
    <location>
        <begin position="988"/>
        <end position="1056"/>
    </location>
</feature>
<keyword evidence="2" id="KW-0813">Transport</keyword>
<gene>
    <name evidence="17" type="ORF">GCM10022377_16960</name>
</gene>
<feature type="domain" description="MrpA C-terminal/MbhE" evidence="16">
    <location>
        <begin position="710"/>
        <end position="783"/>
    </location>
</feature>
<protein>
    <submittedName>
        <fullName evidence="17">Na+/H+ antiporter subunit A</fullName>
    </submittedName>
</protein>
<evidence type="ECO:0000256" key="4">
    <source>
        <dbReference type="ARBA" id="ARBA00022475"/>
    </source>
</evidence>
<accession>A0ABP7DG42</accession>
<keyword evidence="4" id="KW-1003">Cell membrane</keyword>
<dbReference type="PANTHER" id="PTHR43373:SF1">
    <property type="entry name" value="NA(+)_H(+) ANTIPORTER SUBUNIT A"/>
    <property type="match status" value="1"/>
</dbReference>
<evidence type="ECO:0000256" key="6">
    <source>
        <dbReference type="ARBA" id="ARBA00022989"/>
    </source>
</evidence>
<feature type="transmembrane region" description="Helical" evidence="11">
    <location>
        <begin position="254"/>
        <end position="275"/>
    </location>
</feature>
<feature type="transmembrane region" description="Helical" evidence="11">
    <location>
        <begin position="952"/>
        <end position="974"/>
    </location>
</feature>
<organism evidence="17 18">
    <name type="scientific">Zhihengliuella alba</name>
    <dbReference type="NCBI Taxonomy" id="547018"/>
    <lineage>
        <taxon>Bacteria</taxon>
        <taxon>Bacillati</taxon>
        <taxon>Actinomycetota</taxon>
        <taxon>Actinomycetes</taxon>
        <taxon>Micrococcales</taxon>
        <taxon>Micrococcaceae</taxon>
        <taxon>Zhihengliuella</taxon>
    </lineage>
</organism>
<feature type="transmembrane region" description="Helical" evidence="11">
    <location>
        <begin position="220"/>
        <end position="242"/>
    </location>
</feature>
<dbReference type="InterPro" id="IPR050616">
    <property type="entry name" value="CPA3_Na-H_Antiporter_A"/>
</dbReference>
<feature type="compositionally biased region" description="Basic and acidic residues" evidence="10">
    <location>
        <begin position="988"/>
        <end position="1019"/>
    </location>
</feature>
<evidence type="ECO:0000256" key="9">
    <source>
        <dbReference type="RuleBase" id="RU000320"/>
    </source>
</evidence>
<dbReference type="Pfam" id="PF00662">
    <property type="entry name" value="Proton_antipo_N"/>
    <property type="match status" value="1"/>
</dbReference>
<proteinExistence type="predicted"/>
<comment type="caution">
    <text evidence="17">The sequence shown here is derived from an EMBL/GenBank/DDBJ whole genome shotgun (WGS) entry which is preliminary data.</text>
</comment>
<evidence type="ECO:0000313" key="17">
    <source>
        <dbReference type="EMBL" id="GAA3703848.1"/>
    </source>
</evidence>
<dbReference type="InterPro" id="IPR001750">
    <property type="entry name" value="ND/Mrp_TM"/>
</dbReference>
<dbReference type="InterPro" id="IPR001516">
    <property type="entry name" value="Proton_antipo_N"/>
</dbReference>
<evidence type="ECO:0000259" key="14">
    <source>
        <dbReference type="Pfam" id="PF04039"/>
    </source>
</evidence>
<keyword evidence="7" id="KW-0406">Ion transport</keyword>
<evidence type="ECO:0000256" key="10">
    <source>
        <dbReference type="SAM" id="MobiDB-lite"/>
    </source>
</evidence>
<dbReference type="PANTHER" id="PTHR43373">
    <property type="entry name" value="NA(+)/H(+) ANTIPORTER SUBUNIT"/>
    <property type="match status" value="1"/>
</dbReference>
<dbReference type="Pfam" id="PF20501">
    <property type="entry name" value="MbhE"/>
    <property type="match status" value="1"/>
</dbReference>
<feature type="transmembrane region" description="Helical" evidence="11">
    <location>
        <begin position="907"/>
        <end position="932"/>
    </location>
</feature>
<feature type="transmembrane region" description="Helical" evidence="11">
    <location>
        <begin position="614"/>
        <end position="638"/>
    </location>
</feature>
<feature type="transmembrane region" description="Helical" evidence="11">
    <location>
        <begin position="138"/>
        <end position="156"/>
    </location>
</feature>
<feature type="transmembrane region" description="Helical" evidence="11">
    <location>
        <begin position="516"/>
        <end position="542"/>
    </location>
</feature>
<dbReference type="InterPro" id="IPR025383">
    <property type="entry name" value="MrpA_C/MbhD"/>
</dbReference>
<feature type="transmembrane region" description="Helical" evidence="11">
    <location>
        <begin position="380"/>
        <end position="401"/>
    </location>
</feature>
<evidence type="ECO:0000259" key="15">
    <source>
        <dbReference type="Pfam" id="PF13244"/>
    </source>
</evidence>
<dbReference type="NCBIfam" id="NF009284">
    <property type="entry name" value="PRK12644.1"/>
    <property type="match status" value="1"/>
</dbReference>
<feature type="transmembrane region" description="Helical" evidence="11">
    <location>
        <begin position="875"/>
        <end position="895"/>
    </location>
</feature>
<evidence type="ECO:0000259" key="16">
    <source>
        <dbReference type="Pfam" id="PF20501"/>
    </source>
</evidence>
<evidence type="ECO:0000256" key="1">
    <source>
        <dbReference type="ARBA" id="ARBA00004651"/>
    </source>
</evidence>
<evidence type="ECO:0000256" key="7">
    <source>
        <dbReference type="ARBA" id="ARBA00023065"/>
    </source>
</evidence>
<keyword evidence="8 11" id="KW-0472">Membrane</keyword>
<evidence type="ECO:0000256" key="3">
    <source>
        <dbReference type="ARBA" id="ARBA00022449"/>
    </source>
</evidence>
<feature type="transmembrane region" description="Helical" evidence="11">
    <location>
        <begin position="766"/>
        <end position="785"/>
    </location>
</feature>
<evidence type="ECO:0000259" key="13">
    <source>
        <dbReference type="Pfam" id="PF00662"/>
    </source>
</evidence>
<evidence type="ECO:0000313" key="18">
    <source>
        <dbReference type="Proteomes" id="UP001501536"/>
    </source>
</evidence>
<feature type="transmembrane region" description="Helical" evidence="11">
    <location>
        <begin position="471"/>
        <end position="496"/>
    </location>
</feature>
<feature type="domain" description="Na+/H+ antiporter MnhB subunit-related protein" evidence="14">
    <location>
        <begin position="848"/>
        <end position="971"/>
    </location>
</feature>
<dbReference type="InterPro" id="IPR046806">
    <property type="entry name" value="MrpA_C/MbhE"/>
</dbReference>
<feature type="transmembrane region" description="Helical" evidence="11">
    <location>
        <begin position="588"/>
        <end position="608"/>
    </location>
</feature>
<evidence type="ECO:0000256" key="8">
    <source>
        <dbReference type="ARBA" id="ARBA00023136"/>
    </source>
</evidence>
<comment type="subcellular location">
    <subcellularLocation>
        <location evidence="1">Cell membrane</location>
        <topology evidence="1">Multi-pass membrane protein</topology>
    </subcellularLocation>
    <subcellularLocation>
        <location evidence="9">Membrane</location>
        <topology evidence="9">Multi-pass membrane protein</topology>
    </subcellularLocation>
</comment>
<evidence type="ECO:0000256" key="5">
    <source>
        <dbReference type="ARBA" id="ARBA00022692"/>
    </source>
</evidence>
<keyword evidence="5 9" id="KW-0812">Transmembrane</keyword>
<sequence>MIVTMLVLFGAALVAPLLFARIGRASFYLVALAPAAGFVWLLTQIPAVVAADQGALNGAPNAPPSYIVQWVPSLRLELAFRLDALAAVLCLLILGIGALVLFYCARYFKSDDPDIGPFGAQLTAFAGAMFGLVLADDLILLFIFWELTTVLSYLLIGYSRHRIAARRAALQALLVTTFGGLTMLLGLILLGERAGTYRISEIMADAIAGADHLSGTSIDVAILLILVGAISKSALVPFHFWLPGAMAAPTPVSAYLHAAAMVKAGVYLIALLAPGFSGTAFWHPVLVVLGLATLLVGGWRALRQTDIKLILAYGTVSQLGFLILVSSLGTPNAALAALAMTLAHGFFKAALFLVVGIIDHQAGTRDVRELSGLGRRAPKLFLVALVSAASMAGVPPLFGFVAKESVLGAALELGEAGTTAFGGSLLGVATGTWIVVGIVLGSILTFAYSARFVWGAFAAKRDVAPTEFTPVPWLFLAAPAVLAAATAVLAFVPAPLEHLAQPYADLFGTAEHPAHLALWHGLTPALGLSAAILAVGALMFAGRSAVGRLQDRVPALVDAEAVYRHTVGGIDNLAVWVTGRTQRGSLRFYLMVIIVVGAATPASAVILLDQPVPLHTLAFESPTQLVIGLTMIAGSLLAVRAHRRFLAVLMVAVTGYGMAVIFALHGAPDLALTQLLVETIVLIAMVLALRSLPVELWSSSPSGHRILRALLAVGFALAMVSATVAALAGRVADPISLALPDMAYVDGAGENIVNVILVDIRAWDTFGEITVLAAAATGIASLIFVRGRGDGGKALQDIESGTVDRGSEHIHSSRRSAALAIARHFARTDREAWLVAGRTLAPERRSIVFEVVTRLIFHTLLLASVYLLLAGHNLPGGGFAGGLLAGLAFSIRYLAGGRYELAEATPISPGTLLGLGLAVSAGSVMVPFLVSGNLFESFALEFTLPVFGDHKFVTSTVFDVGVYLVVVGLALDVLRSLGSEIDELSEGRGITERHDDGESWQHDRDARGGSDDVVRRDAAPDGAPQPDGPVPPDDLAPGNRMIHDSASGARTEADPR</sequence>
<feature type="transmembrane region" description="Helical" evidence="11">
    <location>
        <begin position="309"/>
        <end position="328"/>
    </location>
</feature>
<name>A0ABP7DG42_9MICC</name>
<feature type="transmembrane region" description="Helical" evidence="11">
    <location>
        <begin position="709"/>
        <end position="732"/>
    </location>
</feature>
<dbReference type="Proteomes" id="UP001501536">
    <property type="component" value="Unassembled WGS sequence"/>
</dbReference>
<feature type="transmembrane region" description="Helical" evidence="11">
    <location>
        <begin position="645"/>
        <end position="664"/>
    </location>
</feature>
<keyword evidence="18" id="KW-1185">Reference proteome</keyword>
<dbReference type="RefSeq" id="WP_344882856.1">
    <property type="nucleotide sequence ID" value="NZ_BAABCJ010000002.1"/>
</dbReference>
<feature type="transmembrane region" description="Helical" evidence="11">
    <location>
        <begin position="281"/>
        <end position="302"/>
    </location>
</feature>
<evidence type="ECO:0000256" key="2">
    <source>
        <dbReference type="ARBA" id="ARBA00022448"/>
    </source>
</evidence>
<feature type="transmembrane region" description="Helical" evidence="11">
    <location>
        <begin position="334"/>
        <end position="359"/>
    </location>
</feature>
<feature type="transmembrane region" description="Helical" evidence="11">
    <location>
        <begin position="421"/>
        <end position="450"/>
    </location>
</feature>
<feature type="transmembrane region" description="Helical" evidence="11">
    <location>
        <begin position="670"/>
        <end position="689"/>
    </location>
</feature>
<keyword evidence="6 11" id="KW-1133">Transmembrane helix</keyword>
<dbReference type="Pfam" id="PF04039">
    <property type="entry name" value="MnhB"/>
    <property type="match status" value="1"/>
</dbReference>
<dbReference type="Pfam" id="PF13244">
    <property type="entry name" value="MbhD"/>
    <property type="match status" value="1"/>
</dbReference>
<evidence type="ECO:0000259" key="12">
    <source>
        <dbReference type="Pfam" id="PF00361"/>
    </source>
</evidence>
<feature type="transmembrane region" description="Helical" evidence="11">
    <location>
        <begin position="115"/>
        <end position="132"/>
    </location>
</feature>
<dbReference type="PRINTS" id="PR01434">
    <property type="entry name" value="NADHDHGNASE5"/>
</dbReference>
<feature type="domain" description="NADH-Ubiquinone oxidoreductase (complex I) chain 5 N-terminal" evidence="13">
    <location>
        <begin position="72"/>
        <end position="115"/>
    </location>
</feature>
<feature type="domain" description="NADH:quinone oxidoreductase/Mrp antiporter transmembrane" evidence="12">
    <location>
        <begin position="135"/>
        <end position="415"/>
    </location>
</feature>
<feature type="domain" description="MrpA C-terminal/MbhD" evidence="15">
    <location>
        <begin position="630"/>
        <end position="693"/>
    </location>
</feature>
<dbReference type="InterPro" id="IPR007182">
    <property type="entry name" value="MnhB"/>
</dbReference>
<dbReference type="Pfam" id="PF00361">
    <property type="entry name" value="Proton_antipo_M"/>
    <property type="match status" value="1"/>
</dbReference>